<dbReference type="Pfam" id="PF01850">
    <property type="entry name" value="PIN"/>
    <property type="match status" value="1"/>
</dbReference>
<dbReference type="GO" id="GO:0004518">
    <property type="term" value="F:nuclease activity"/>
    <property type="evidence" value="ECO:0007669"/>
    <property type="project" value="UniProtKB-KW"/>
</dbReference>
<name>X1BQE3_9ZZZZ</name>
<sequence>MEIKRVLIDTNIYIEFMRGDEEIAKTLQTSEIIAFSVISIAELLAGFKNTKKEQNYLKELDDFLDSPRMLIYDIDIETSEFYAKIYDELKKIGSPTPTNDLWIASLALQHGIKLLTLDNHFTNVPGIFLLK</sequence>
<dbReference type="Gene3D" id="3.40.50.1010">
    <property type="entry name" value="5'-nuclease"/>
    <property type="match status" value="1"/>
</dbReference>
<organism evidence="8">
    <name type="scientific">marine sediment metagenome</name>
    <dbReference type="NCBI Taxonomy" id="412755"/>
    <lineage>
        <taxon>unclassified sequences</taxon>
        <taxon>metagenomes</taxon>
        <taxon>ecological metagenomes</taxon>
    </lineage>
</organism>
<dbReference type="CDD" id="cd18753">
    <property type="entry name" value="PIN_VapC4-5_FitB-like"/>
    <property type="match status" value="1"/>
</dbReference>
<evidence type="ECO:0000256" key="2">
    <source>
        <dbReference type="ARBA" id="ARBA00022722"/>
    </source>
</evidence>
<evidence type="ECO:0000259" key="7">
    <source>
        <dbReference type="Pfam" id="PF01850"/>
    </source>
</evidence>
<keyword evidence="2" id="KW-0540">Nuclease</keyword>
<dbReference type="PANTHER" id="PTHR33653:SF1">
    <property type="entry name" value="RIBONUCLEASE VAPC2"/>
    <property type="match status" value="1"/>
</dbReference>
<gene>
    <name evidence="8" type="ORF">S01H4_34290</name>
</gene>
<comment type="cofactor">
    <cofactor evidence="1">
        <name>Mg(2+)</name>
        <dbReference type="ChEBI" id="CHEBI:18420"/>
    </cofactor>
</comment>
<dbReference type="SUPFAM" id="SSF88723">
    <property type="entry name" value="PIN domain-like"/>
    <property type="match status" value="1"/>
</dbReference>
<keyword evidence="4" id="KW-0378">Hydrolase</keyword>
<proteinExistence type="inferred from homology"/>
<dbReference type="EMBL" id="BART01018133">
    <property type="protein sequence ID" value="GAG86348.1"/>
    <property type="molecule type" value="Genomic_DNA"/>
</dbReference>
<evidence type="ECO:0000256" key="1">
    <source>
        <dbReference type="ARBA" id="ARBA00001946"/>
    </source>
</evidence>
<dbReference type="PANTHER" id="PTHR33653">
    <property type="entry name" value="RIBONUCLEASE VAPC2"/>
    <property type="match status" value="1"/>
</dbReference>
<evidence type="ECO:0000256" key="6">
    <source>
        <dbReference type="ARBA" id="ARBA00038093"/>
    </source>
</evidence>
<evidence type="ECO:0000256" key="5">
    <source>
        <dbReference type="ARBA" id="ARBA00022842"/>
    </source>
</evidence>
<evidence type="ECO:0000256" key="4">
    <source>
        <dbReference type="ARBA" id="ARBA00022801"/>
    </source>
</evidence>
<reference evidence="8" key="1">
    <citation type="journal article" date="2014" name="Front. Microbiol.">
        <title>High frequency of phylogenetically diverse reductive dehalogenase-homologous genes in deep subseafloor sedimentary metagenomes.</title>
        <authorList>
            <person name="Kawai M."/>
            <person name="Futagami T."/>
            <person name="Toyoda A."/>
            <person name="Takaki Y."/>
            <person name="Nishi S."/>
            <person name="Hori S."/>
            <person name="Arai W."/>
            <person name="Tsubouchi T."/>
            <person name="Morono Y."/>
            <person name="Uchiyama I."/>
            <person name="Ito T."/>
            <person name="Fujiyama A."/>
            <person name="Inagaki F."/>
            <person name="Takami H."/>
        </authorList>
    </citation>
    <scope>NUCLEOTIDE SEQUENCE</scope>
    <source>
        <strain evidence="8">Expedition CK06-06</strain>
    </source>
</reference>
<evidence type="ECO:0000313" key="8">
    <source>
        <dbReference type="EMBL" id="GAG86348.1"/>
    </source>
</evidence>
<comment type="similarity">
    <text evidence="6">Belongs to the PINc/VapC protein family.</text>
</comment>
<dbReference type="AlphaFoldDB" id="X1BQE3"/>
<dbReference type="InterPro" id="IPR002716">
    <property type="entry name" value="PIN_dom"/>
</dbReference>
<dbReference type="GO" id="GO:0016787">
    <property type="term" value="F:hydrolase activity"/>
    <property type="evidence" value="ECO:0007669"/>
    <property type="project" value="UniProtKB-KW"/>
</dbReference>
<comment type="caution">
    <text evidence="8">The sequence shown here is derived from an EMBL/GenBank/DDBJ whole genome shotgun (WGS) entry which is preliminary data.</text>
</comment>
<evidence type="ECO:0000256" key="3">
    <source>
        <dbReference type="ARBA" id="ARBA00022723"/>
    </source>
</evidence>
<dbReference type="InterPro" id="IPR050556">
    <property type="entry name" value="Type_II_TA_system_RNase"/>
</dbReference>
<keyword evidence="5" id="KW-0460">Magnesium</keyword>
<feature type="domain" description="PIN" evidence="7">
    <location>
        <begin position="6"/>
        <end position="125"/>
    </location>
</feature>
<protein>
    <recommendedName>
        <fullName evidence="7">PIN domain-containing protein</fullName>
    </recommendedName>
</protein>
<dbReference type="InterPro" id="IPR029060">
    <property type="entry name" value="PIN-like_dom_sf"/>
</dbReference>
<accession>X1BQE3</accession>
<dbReference type="GO" id="GO:0046872">
    <property type="term" value="F:metal ion binding"/>
    <property type="evidence" value="ECO:0007669"/>
    <property type="project" value="UniProtKB-KW"/>
</dbReference>
<keyword evidence="3" id="KW-0479">Metal-binding</keyword>